<evidence type="ECO:0000259" key="11">
    <source>
        <dbReference type="Pfam" id="PF01433"/>
    </source>
</evidence>
<dbReference type="InterPro" id="IPR034016">
    <property type="entry name" value="M1_APN-typ"/>
</dbReference>
<keyword evidence="15" id="KW-1185">Reference proteome</keyword>
<keyword evidence="10" id="KW-0732">Signal</keyword>
<gene>
    <name evidence="14" type="ORF">MQC88_05410</name>
</gene>
<dbReference type="Pfam" id="PF11838">
    <property type="entry name" value="ERAP1_C"/>
    <property type="match status" value="1"/>
</dbReference>
<evidence type="ECO:0000256" key="5">
    <source>
        <dbReference type="ARBA" id="ARBA00022723"/>
    </source>
</evidence>
<evidence type="ECO:0000259" key="13">
    <source>
        <dbReference type="Pfam" id="PF17900"/>
    </source>
</evidence>
<keyword evidence="8 9" id="KW-0482">Metalloprotease</keyword>
<evidence type="ECO:0000256" key="9">
    <source>
        <dbReference type="RuleBase" id="RU364040"/>
    </source>
</evidence>
<keyword evidence="5 9" id="KW-0479">Metal-binding</keyword>
<dbReference type="Gene3D" id="2.60.40.1730">
    <property type="entry name" value="tricorn interacting facor f3 domain"/>
    <property type="match status" value="1"/>
</dbReference>
<dbReference type="SUPFAM" id="SSF55486">
    <property type="entry name" value="Metalloproteases ('zincins'), catalytic domain"/>
    <property type="match status" value="1"/>
</dbReference>
<keyword evidence="7 9" id="KW-0862">Zinc</keyword>
<evidence type="ECO:0000256" key="1">
    <source>
        <dbReference type="ARBA" id="ARBA00000098"/>
    </source>
</evidence>
<dbReference type="Pfam" id="PF17900">
    <property type="entry name" value="Peptidase_M1_N"/>
    <property type="match status" value="1"/>
</dbReference>
<dbReference type="InterPro" id="IPR024571">
    <property type="entry name" value="ERAP1-like_C_dom"/>
</dbReference>
<dbReference type="InterPro" id="IPR027268">
    <property type="entry name" value="Peptidase_M4/M1_CTD_sf"/>
</dbReference>
<dbReference type="InterPro" id="IPR014782">
    <property type="entry name" value="Peptidase_M1_dom"/>
</dbReference>
<evidence type="ECO:0000259" key="12">
    <source>
        <dbReference type="Pfam" id="PF11838"/>
    </source>
</evidence>
<evidence type="ECO:0000256" key="6">
    <source>
        <dbReference type="ARBA" id="ARBA00022801"/>
    </source>
</evidence>
<dbReference type="PANTHER" id="PTHR11533">
    <property type="entry name" value="PROTEASE M1 ZINC METALLOPROTEASE"/>
    <property type="match status" value="1"/>
</dbReference>
<comment type="cofactor">
    <cofactor evidence="9">
        <name>Zn(2+)</name>
        <dbReference type="ChEBI" id="CHEBI:29105"/>
    </cofactor>
    <text evidence="9">Binds 1 zinc ion per subunit.</text>
</comment>
<protein>
    <recommendedName>
        <fullName evidence="9">Aminopeptidase</fullName>
        <ecNumber evidence="9">3.4.11.-</ecNumber>
    </recommendedName>
</protein>
<feature type="chain" id="PRO_5046309548" description="Aminopeptidase" evidence="10">
    <location>
        <begin position="22"/>
        <end position="898"/>
    </location>
</feature>
<dbReference type="Gene3D" id="2.60.40.1910">
    <property type="match status" value="1"/>
</dbReference>
<dbReference type="EMBL" id="JALGCL010000001">
    <property type="protein sequence ID" value="MCJ0825397.1"/>
    <property type="molecule type" value="Genomic_DNA"/>
</dbReference>
<evidence type="ECO:0000256" key="7">
    <source>
        <dbReference type="ARBA" id="ARBA00022833"/>
    </source>
</evidence>
<dbReference type="Proteomes" id="UP001165423">
    <property type="component" value="Unassembled WGS sequence"/>
</dbReference>
<evidence type="ECO:0000256" key="8">
    <source>
        <dbReference type="ARBA" id="ARBA00023049"/>
    </source>
</evidence>
<dbReference type="CDD" id="cd09601">
    <property type="entry name" value="M1_APN-Q_like"/>
    <property type="match status" value="1"/>
</dbReference>
<feature type="domain" description="Aminopeptidase N-like N-terminal" evidence="13">
    <location>
        <begin position="37"/>
        <end position="213"/>
    </location>
</feature>
<dbReference type="InterPro" id="IPR001930">
    <property type="entry name" value="Peptidase_M1"/>
</dbReference>
<evidence type="ECO:0000313" key="15">
    <source>
        <dbReference type="Proteomes" id="UP001165423"/>
    </source>
</evidence>
<evidence type="ECO:0000313" key="14">
    <source>
        <dbReference type="EMBL" id="MCJ0825397.1"/>
    </source>
</evidence>
<dbReference type="InterPro" id="IPR050344">
    <property type="entry name" value="Peptidase_M1_aminopeptidases"/>
</dbReference>
<dbReference type="InterPro" id="IPR045357">
    <property type="entry name" value="Aminopeptidase_N-like_N"/>
</dbReference>
<name>A0ABT0A339_9GAMM</name>
<dbReference type="SUPFAM" id="SSF63737">
    <property type="entry name" value="Leukotriene A4 hydrolase N-terminal domain"/>
    <property type="match status" value="1"/>
</dbReference>
<sequence length="898" mass="96644">MILRRTVLATALLAATGLASAAGSSIPTGPLPRTVVPSEVALQLTIDPTRDRFSGHVDLSVDVASATDTIWMHGKGLNITRAVYMPSNGDNQTLSAQQVDVSGVLKLTAPRQIAAGKGVIAIDYDAPFGELQGAYKVKPDGRDYVMTQMEPLGARTAFPGFDEPSFKQPWRMTLVVPDADVAVANGAETATTDLDGPMKKVVFEKTEALPSYLVAFAVGPWDVVDGPDIAPNGERTTPIKLRGVAASGQGGKMAYSLEHTPEIVRALEDYFGIPYPFGKLDNLAAPDFWAGAMENAGLIVYRDSLMFPDENSAVGRRQAFWGVSAHELAHQWFGDLVTTRWWDDIWLNEGFATWMGNKIHGQLQPQAHTDRGLLEGAIGAMGADSLASTRRVHEPIKDFTDVQSAFDGITYQKGGATLNMFEQYIGPEPFRTGIRNYLKEHARGNATSADLIAALAAQSDDPAAVSQAFFSFIDQPGVPFVKVDLDCSGAKPALLLEQQRYLPIGSTASADMTWGIPLTVRYGDGGNVRTQKMMFTGKQGRMELDQASGCPAWVMPNAHGTGYYRFALAPKWQEALSGAFAQLDEREQRVYADSVTAAYGAGNLTPSQLLAALPQFASAPVRQTVTAGMYNTEWMAEHLLADDAARDAFHARVADIYRPRLQQLGMAPKAGEPDDDGLLRSSLVGFFAETLKDKAVRDALDKQGRAVLGLDAGGKPATGKLDLDAAPQDLRGIALDVALQEGGKAAFDAAEKHFRASQDAVLRSQLLGAMGGTKDAAANERMRALVFEDGLLRRNEIFSAIGGQAGDKATRPALREWTDAHFKQIEAKLAPAGAAVVNLYSAGMCSEAEAAELQDKFGKRMEDVEGGPRELKQTAEAIRMCAAQVQARKGQPVEFPKH</sequence>
<accession>A0ABT0A339</accession>
<dbReference type="Pfam" id="PF01433">
    <property type="entry name" value="Peptidase_M1"/>
    <property type="match status" value="1"/>
</dbReference>
<dbReference type="Gene3D" id="1.25.50.20">
    <property type="match status" value="1"/>
</dbReference>
<dbReference type="PRINTS" id="PR00756">
    <property type="entry name" value="ALADIPTASE"/>
</dbReference>
<dbReference type="InterPro" id="IPR042097">
    <property type="entry name" value="Aminopeptidase_N-like_N_sf"/>
</dbReference>
<keyword evidence="4 9" id="KW-0645">Protease</keyword>
<feature type="domain" description="Peptidase M1 membrane alanine aminopeptidase" evidence="11">
    <location>
        <begin position="255"/>
        <end position="460"/>
    </location>
</feature>
<comment type="similarity">
    <text evidence="2 9">Belongs to the peptidase M1 family.</text>
</comment>
<feature type="domain" description="ERAP1-like C-terminal" evidence="12">
    <location>
        <begin position="553"/>
        <end position="879"/>
    </location>
</feature>
<proteinExistence type="inferred from homology"/>
<evidence type="ECO:0000256" key="2">
    <source>
        <dbReference type="ARBA" id="ARBA00010136"/>
    </source>
</evidence>
<keyword evidence="3 9" id="KW-0031">Aminopeptidase</keyword>
<reference evidence="14 15" key="1">
    <citation type="submission" date="2022-03" db="EMBL/GenBank/DDBJ databases">
        <title>Luteimonas soily sp. nov., a novel bacterium isolated from the soil.</title>
        <authorList>
            <person name="Zhang X."/>
        </authorList>
    </citation>
    <scope>NUCLEOTIDE SEQUENCE [LARGE SCALE GENOMIC DNA]</scope>
    <source>
        <strain evidence="14 15">50</strain>
    </source>
</reference>
<evidence type="ECO:0000256" key="3">
    <source>
        <dbReference type="ARBA" id="ARBA00022438"/>
    </source>
</evidence>
<evidence type="ECO:0000256" key="4">
    <source>
        <dbReference type="ARBA" id="ARBA00022670"/>
    </source>
</evidence>
<keyword evidence="6 9" id="KW-0378">Hydrolase</keyword>
<organism evidence="14 15">
    <name type="scientific">Cognatiluteimonas sedimenti</name>
    <dbReference type="NCBI Taxonomy" id="2927791"/>
    <lineage>
        <taxon>Bacteria</taxon>
        <taxon>Pseudomonadati</taxon>
        <taxon>Pseudomonadota</taxon>
        <taxon>Gammaproteobacteria</taxon>
        <taxon>Lysobacterales</taxon>
        <taxon>Lysobacteraceae</taxon>
        <taxon>Cognatiluteimonas</taxon>
    </lineage>
</organism>
<dbReference type="Gene3D" id="1.10.390.10">
    <property type="entry name" value="Neutral Protease Domain 2"/>
    <property type="match status" value="1"/>
</dbReference>
<dbReference type="PANTHER" id="PTHR11533:SF174">
    <property type="entry name" value="PUROMYCIN-SENSITIVE AMINOPEPTIDASE-RELATED"/>
    <property type="match status" value="1"/>
</dbReference>
<dbReference type="RefSeq" id="WP_243319722.1">
    <property type="nucleotide sequence ID" value="NZ_JALGCL010000001.1"/>
</dbReference>
<comment type="caution">
    <text evidence="14">The sequence shown here is derived from an EMBL/GenBank/DDBJ whole genome shotgun (WGS) entry which is preliminary data.</text>
</comment>
<feature type="signal peptide" evidence="10">
    <location>
        <begin position="1"/>
        <end position="21"/>
    </location>
</feature>
<evidence type="ECO:0000256" key="10">
    <source>
        <dbReference type="SAM" id="SignalP"/>
    </source>
</evidence>
<comment type="catalytic activity">
    <reaction evidence="1">
        <text>Release of an N-terminal amino acid, Xaa-|-Yaa- from a peptide, amide or arylamide. Xaa is preferably Ala, but may be most amino acids including Pro (slow action). When a terminal hydrophobic residue is followed by a prolyl residue, the two may be released as an intact Xaa-Pro dipeptide.</text>
        <dbReference type="EC" id="3.4.11.2"/>
    </reaction>
</comment>
<dbReference type="EC" id="3.4.11.-" evidence="9"/>